<keyword evidence="3" id="KW-1185">Reference proteome</keyword>
<dbReference type="Gene3D" id="1.20.1280.50">
    <property type="match status" value="1"/>
</dbReference>
<gene>
    <name evidence="2" type="ORF">M407DRAFT_16612</name>
</gene>
<organism evidence="2 3">
    <name type="scientific">Tulasnella calospora MUT 4182</name>
    <dbReference type="NCBI Taxonomy" id="1051891"/>
    <lineage>
        <taxon>Eukaryota</taxon>
        <taxon>Fungi</taxon>
        <taxon>Dikarya</taxon>
        <taxon>Basidiomycota</taxon>
        <taxon>Agaricomycotina</taxon>
        <taxon>Agaricomycetes</taxon>
        <taxon>Cantharellales</taxon>
        <taxon>Tulasnellaceae</taxon>
        <taxon>Tulasnella</taxon>
    </lineage>
</organism>
<name>A0A0C3QZ29_9AGAM</name>
<dbReference type="HOGENOM" id="CLU_007279_2_0_1"/>
<evidence type="ECO:0000313" key="3">
    <source>
        <dbReference type="Proteomes" id="UP000054248"/>
    </source>
</evidence>
<reference evidence="3" key="2">
    <citation type="submission" date="2015-01" db="EMBL/GenBank/DDBJ databases">
        <title>Evolutionary Origins and Diversification of the Mycorrhizal Mutualists.</title>
        <authorList>
            <consortium name="DOE Joint Genome Institute"/>
            <consortium name="Mycorrhizal Genomics Consortium"/>
            <person name="Kohler A."/>
            <person name="Kuo A."/>
            <person name="Nagy L.G."/>
            <person name="Floudas D."/>
            <person name="Copeland A."/>
            <person name="Barry K.W."/>
            <person name="Cichocki N."/>
            <person name="Veneault-Fourrey C."/>
            <person name="LaButti K."/>
            <person name="Lindquist E.A."/>
            <person name="Lipzen A."/>
            <person name="Lundell T."/>
            <person name="Morin E."/>
            <person name="Murat C."/>
            <person name="Riley R."/>
            <person name="Ohm R."/>
            <person name="Sun H."/>
            <person name="Tunlid A."/>
            <person name="Henrissat B."/>
            <person name="Grigoriev I.V."/>
            <person name="Hibbett D.S."/>
            <person name="Martin F."/>
        </authorList>
    </citation>
    <scope>NUCLEOTIDE SEQUENCE [LARGE SCALE GENOMIC DNA]</scope>
    <source>
        <strain evidence="3">MUT 4182</strain>
    </source>
</reference>
<dbReference type="InterPro" id="IPR001810">
    <property type="entry name" value="F-box_dom"/>
</dbReference>
<proteinExistence type="predicted"/>
<sequence length="616" mass="70432">MRFSSLPTELIIHILALNSFRDILVCREVCRELRNIVDDSLELQYTIELRCGSYIDGSNGQLTKTSLEERYRKLVELEEGWKTLRFPIDQTKIFSGPSSIYELYGGLYVRGVRSESFLDGTGSLEVTRFPSALAPCPGQAWDHFLETSCRDLGLEPGSDLMVLINNKERNTWEISLRTLSSNRPHPDACNPSLDHTTRNLNSWMSFTISILGDQLAVMFTPFDDQDPTRAGELVVWNWKTGLTRTILHGPFKYPTSFTFISPNVLMIGEVESRQSSFENPKDRRTHLRASLVVYAIPPQDDNEPEMPVKCRKVASFHLPLFRAEVFEVQVSSRSDPAPVPQRWPSTIPSTDGELKPFYVDPLKRIIVLSLDLSLRRRSIFGSGTEHREYTIFVHSDMFTSLLGERRILSGEDFPETLLEFEWKQWQRFARWTTLQRSPGHYVCYVYGQRYVDYEHDPFTSRLHLWDFNPNVNRPSRASTKPLKPTSLDSGEKFAKPATYVGTHRDIASSRKAVAPDEVRTAVSPTNQFAFQPFVETETSVFKDKDIFVHKKVESSLPFRRTTGRASLPQLAGIMLDDERIYMMERLRDGGGIRMGVLSMEAVGDSAWQGVGWNQDD</sequence>
<dbReference type="SMART" id="SM00256">
    <property type="entry name" value="FBOX"/>
    <property type="match status" value="1"/>
</dbReference>
<dbReference type="Proteomes" id="UP000054248">
    <property type="component" value="Unassembled WGS sequence"/>
</dbReference>
<dbReference type="EMBL" id="KN822942">
    <property type="protein sequence ID" value="KIO34644.1"/>
    <property type="molecule type" value="Genomic_DNA"/>
</dbReference>
<dbReference type="STRING" id="1051891.A0A0C3QZ29"/>
<evidence type="ECO:0000259" key="1">
    <source>
        <dbReference type="PROSITE" id="PS50181"/>
    </source>
</evidence>
<dbReference type="AlphaFoldDB" id="A0A0C3QZ29"/>
<reference evidence="2 3" key="1">
    <citation type="submission" date="2014-04" db="EMBL/GenBank/DDBJ databases">
        <authorList>
            <consortium name="DOE Joint Genome Institute"/>
            <person name="Kuo A."/>
            <person name="Girlanda M."/>
            <person name="Perotto S."/>
            <person name="Kohler A."/>
            <person name="Nagy L.G."/>
            <person name="Floudas D."/>
            <person name="Copeland A."/>
            <person name="Barry K.W."/>
            <person name="Cichocki N."/>
            <person name="Veneault-Fourrey C."/>
            <person name="LaButti K."/>
            <person name="Lindquist E.A."/>
            <person name="Lipzen A."/>
            <person name="Lundell T."/>
            <person name="Morin E."/>
            <person name="Murat C."/>
            <person name="Sun H."/>
            <person name="Tunlid A."/>
            <person name="Henrissat B."/>
            <person name="Grigoriev I.V."/>
            <person name="Hibbett D.S."/>
            <person name="Martin F."/>
            <person name="Nordberg H.P."/>
            <person name="Cantor M.N."/>
            <person name="Hua S.X."/>
        </authorList>
    </citation>
    <scope>NUCLEOTIDE SEQUENCE [LARGE SCALE GENOMIC DNA]</scope>
    <source>
        <strain evidence="2 3">MUT 4182</strain>
    </source>
</reference>
<dbReference type="Pfam" id="PF12937">
    <property type="entry name" value="F-box-like"/>
    <property type="match status" value="1"/>
</dbReference>
<dbReference type="PROSITE" id="PS50181">
    <property type="entry name" value="FBOX"/>
    <property type="match status" value="1"/>
</dbReference>
<protein>
    <recommendedName>
        <fullName evidence="1">F-box domain-containing protein</fullName>
    </recommendedName>
</protein>
<feature type="domain" description="F-box" evidence="1">
    <location>
        <begin position="1"/>
        <end position="46"/>
    </location>
</feature>
<evidence type="ECO:0000313" key="2">
    <source>
        <dbReference type="EMBL" id="KIO34644.1"/>
    </source>
</evidence>
<dbReference type="OrthoDB" id="3256413at2759"/>
<dbReference type="InterPro" id="IPR036047">
    <property type="entry name" value="F-box-like_dom_sf"/>
</dbReference>
<dbReference type="CDD" id="cd09917">
    <property type="entry name" value="F-box_SF"/>
    <property type="match status" value="1"/>
</dbReference>
<accession>A0A0C3QZ29</accession>
<dbReference type="SUPFAM" id="SSF81383">
    <property type="entry name" value="F-box domain"/>
    <property type="match status" value="1"/>
</dbReference>